<keyword evidence="4" id="KW-1185">Reference proteome</keyword>
<dbReference type="EMBL" id="JACTVA010000083">
    <property type="protein sequence ID" value="MBC9209947.1"/>
    <property type="molecule type" value="Genomic_DNA"/>
</dbReference>
<dbReference type="PANTHER" id="PTHR46401">
    <property type="entry name" value="GLYCOSYLTRANSFERASE WBBK-RELATED"/>
    <property type="match status" value="1"/>
</dbReference>
<evidence type="ECO:0000256" key="1">
    <source>
        <dbReference type="ARBA" id="ARBA00022679"/>
    </source>
</evidence>
<dbReference type="PANTHER" id="PTHR46401:SF2">
    <property type="entry name" value="GLYCOSYLTRANSFERASE WBBK-RELATED"/>
    <property type="match status" value="1"/>
</dbReference>
<evidence type="ECO:0000259" key="2">
    <source>
        <dbReference type="Pfam" id="PF00534"/>
    </source>
</evidence>
<keyword evidence="1" id="KW-0808">Transferase</keyword>
<dbReference type="CDD" id="cd03809">
    <property type="entry name" value="GT4_MtfB-like"/>
    <property type="match status" value="1"/>
</dbReference>
<dbReference type="Proteomes" id="UP000626026">
    <property type="component" value="Unassembled WGS sequence"/>
</dbReference>
<gene>
    <name evidence="3" type="ORF">IBL26_24140</name>
</gene>
<organism evidence="3 4">
    <name type="scientific">Teichococcus aerophilus</name>
    <dbReference type="NCBI Taxonomy" id="1224513"/>
    <lineage>
        <taxon>Bacteria</taxon>
        <taxon>Pseudomonadati</taxon>
        <taxon>Pseudomonadota</taxon>
        <taxon>Alphaproteobacteria</taxon>
        <taxon>Acetobacterales</taxon>
        <taxon>Roseomonadaceae</taxon>
        <taxon>Roseomonas</taxon>
    </lineage>
</organism>
<feature type="domain" description="Glycosyl transferase family 1" evidence="2">
    <location>
        <begin position="172"/>
        <end position="316"/>
    </location>
</feature>
<dbReference type="RefSeq" id="WP_187787068.1">
    <property type="nucleotide sequence ID" value="NZ_JACTVA010000083.1"/>
</dbReference>
<proteinExistence type="predicted"/>
<reference evidence="3 4" key="1">
    <citation type="journal article" date="2013" name="Int. J. Syst. Evol. Microbiol.">
        <title>Roseomonas aerophila sp. nov., isolated from air.</title>
        <authorList>
            <person name="Kim S.J."/>
            <person name="Weon H.Y."/>
            <person name="Ahn J.H."/>
            <person name="Hong S.B."/>
            <person name="Seok S.J."/>
            <person name="Whang K.S."/>
            <person name="Kwon S.W."/>
        </authorList>
    </citation>
    <scope>NUCLEOTIDE SEQUENCE [LARGE SCALE GENOMIC DNA]</scope>
    <source>
        <strain evidence="3 4">NBRC 108923</strain>
    </source>
</reference>
<protein>
    <submittedName>
        <fullName evidence="3">Glycosyltransferase family 4 protein</fullName>
    </submittedName>
</protein>
<dbReference type="SUPFAM" id="SSF53756">
    <property type="entry name" value="UDP-Glycosyltransferase/glycogen phosphorylase"/>
    <property type="match status" value="1"/>
</dbReference>
<feature type="non-terminal residue" evidence="3">
    <location>
        <position position="1"/>
    </location>
</feature>
<comment type="caution">
    <text evidence="3">The sequence shown here is derived from an EMBL/GenBank/DDBJ whole genome shotgun (WGS) entry which is preliminary data.</text>
</comment>
<accession>A0ABR7RVJ3</accession>
<name>A0ABR7RVJ3_9PROT</name>
<dbReference type="Pfam" id="PF00534">
    <property type="entry name" value="Glycos_transf_1"/>
    <property type="match status" value="1"/>
</dbReference>
<dbReference type="Gene3D" id="3.40.50.2000">
    <property type="entry name" value="Glycogen Phosphorylase B"/>
    <property type="match status" value="1"/>
</dbReference>
<sequence>ALRAGLRAGRGMLAGATRLLRARKAAAPGEGADTTGQDLAEMVRPGDTLLILGSPWFRTDYAELLKQVRERCRLRVAMLVYDLIPFARPEYCDPGLVRTFQAWFTGTIPLVDRFFAISRASARDLERYARSTRLTLAAPVAVLPIGTGFGGNGGRLPLPAVTPPRVAALPPGFVLLVSTIEARKNHLLAFRAWRRLAEMLPAEQLPTLVFAGRVGWMVADLMQQLENCGWLGGKIQLLEDPSDEELAALYAGCRFTLFPSHYEGWGLPVTEGLAFGKTCVASSATSVPEAGGSFCLYHDPENVLEAVAILRRLIAHPAEVADIEARIRRDFQPTPWSATAKALLAALEE</sequence>
<evidence type="ECO:0000313" key="4">
    <source>
        <dbReference type="Proteomes" id="UP000626026"/>
    </source>
</evidence>
<evidence type="ECO:0000313" key="3">
    <source>
        <dbReference type="EMBL" id="MBC9209947.1"/>
    </source>
</evidence>
<dbReference type="InterPro" id="IPR001296">
    <property type="entry name" value="Glyco_trans_1"/>
</dbReference>